<dbReference type="EMBL" id="CP010311">
    <property type="protein sequence ID" value="AJF06128.1"/>
    <property type="molecule type" value="Genomic_DNA"/>
</dbReference>
<name>A0A0B5FFP5_9BACT</name>
<feature type="site" description="Interaction with DNA substrate" evidence="7">
    <location>
        <position position="262"/>
    </location>
</feature>
<dbReference type="InterPro" id="IPR004808">
    <property type="entry name" value="AP_endonuc_1"/>
</dbReference>
<accession>A0A0B5FFP5</accession>
<dbReference type="InterPro" id="IPR036691">
    <property type="entry name" value="Endo/exonu/phosph_ase_sf"/>
</dbReference>
<feature type="site" description="Important for catalytic activity" evidence="7">
    <location>
        <position position="232"/>
    </location>
</feature>
<proteinExistence type="inferred from homology"/>
<evidence type="ECO:0000256" key="5">
    <source>
        <dbReference type="PIRSR" id="PIRSR604808-1"/>
    </source>
</evidence>
<dbReference type="PROSITE" id="PS51435">
    <property type="entry name" value="AP_NUCLEASE_F1_4"/>
    <property type="match status" value="1"/>
</dbReference>
<dbReference type="InterPro" id="IPR020847">
    <property type="entry name" value="AP_endonuclease_F1_BS"/>
</dbReference>
<keyword evidence="10" id="KW-1185">Reference proteome</keyword>
<keyword evidence="4 6" id="KW-0460">Magnesium</keyword>
<feature type="domain" description="Endonuclease/exonuclease/phosphatase" evidence="8">
    <location>
        <begin position="4"/>
        <end position="262"/>
    </location>
</feature>
<keyword evidence="6" id="KW-0464">Manganese</keyword>
<evidence type="ECO:0000256" key="4">
    <source>
        <dbReference type="ARBA" id="ARBA00022842"/>
    </source>
</evidence>
<feature type="active site" description="Proton donor/acceptor" evidence="5">
    <location>
        <position position="152"/>
    </location>
</feature>
<feature type="site" description="Transition state stabilizer" evidence="7">
    <location>
        <position position="154"/>
    </location>
</feature>
<evidence type="ECO:0000256" key="1">
    <source>
        <dbReference type="ARBA" id="ARBA00007092"/>
    </source>
</evidence>
<dbReference type="SUPFAM" id="SSF56219">
    <property type="entry name" value="DNase I-like"/>
    <property type="match status" value="1"/>
</dbReference>
<dbReference type="GO" id="GO:0046872">
    <property type="term" value="F:metal ion binding"/>
    <property type="evidence" value="ECO:0007669"/>
    <property type="project" value="UniProtKB-KW"/>
</dbReference>
<keyword evidence="2 6" id="KW-0479">Metal-binding</keyword>
<dbReference type="PANTHER" id="PTHR43250">
    <property type="entry name" value="EXODEOXYRIBONUCLEASE III"/>
    <property type="match status" value="1"/>
</dbReference>
<feature type="active site" evidence="5">
    <location>
        <position position="110"/>
    </location>
</feature>
<dbReference type="GO" id="GO:0004519">
    <property type="term" value="F:endonuclease activity"/>
    <property type="evidence" value="ECO:0007669"/>
    <property type="project" value="InterPro"/>
</dbReference>
<feature type="binding site" evidence="6">
    <location>
        <position position="154"/>
    </location>
    <ligand>
        <name>Mg(2+)</name>
        <dbReference type="ChEBI" id="CHEBI:18420"/>
        <label>1</label>
    </ligand>
</feature>
<dbReference type="NCBIfam" id="TIGR00633">
    <property type="entry name" value="xth"/>
    <property type="match status" value="1"/>
</dbReference>
<dbReference type="InterPro" id="IPR005135">
    <property type="entry name" value="Endo/exonuclease/phosphatase"/>
</dbReference>
<dbReference type="NCBIfam" id="TIGR00195">
    <property type="entry name" value="exoDNase_III"/>
    <property type="match status" value="1"/>
</dbReference>
<dbReference type="HOGENOM" id="CLU_027539_0_3_7"/>
<feature type="active site" description="Proton acceptor" evidence="5">
    <location>
        <position position="262"/>
    </location>
</feature>
<keyword evidence="3" id="KW-0378">Hydrolase</keyword>
<dbReference type="Pfam" id="PF03372">
    <property type="entry name" value="Exo_endo_phos"/>
    <property type="match status" value="1"/>
</dbReference>
<dbReference type="Proteomes" id="UP000035036">
    <property type="component" value="Chromosome"/>
</dbReference>
<dbReference type="Gene3D" id="3.60.10.10">
    <property type="entry name" value="Endonuclease/exonuclease/phosphatase"/>
    <property type="match status" value="1"/>
</dbReference>
<feature type="binding site" evidence="6">
    <location>
        <position position="34"/>
    </location>
    <ligand>
        <name>Mg(2+)</name>
        <dbReference type="ChEBI" id="CHEBI:18420"/>
        <label>1</label>
    </ligand>
</feature>
<dbReference type="KEGG" id="gsb:GSUB_05495"/>
<feature type="binding site" evidence="6">
    <location>
        <position position="7"/>
    </location>
    <ligand>
        <name>Mg(2+)</name>
        <dbReference type="ChEBI" id="CHEBI:18420"/>
        <label>1</label>
    </ligand>
</feature>
<evidence type="ECO:0000256" key="7">
    <source>
        <dbReference type="PIRSR" id="PIRSR604808-3"/>
    </source>
</evidence>
<dbReference type="InterPro" id="IPR037493">
    <property type="entry name" value="ExoIII-like"/>
</dbReference>
<dbReference type="CDD" id="cd09086">
    <property type="entry name" value="ExoIII-like_AP-endo"/>
    <property type="match status" value="1"/>
</dbReference>
<dbReference type="OrthoDB" id="9803914at2"/>
<comment type="cofactor">
    <cofactor evidence="6">
        <name>Mg(2+)</name>
        <dbReference type="ChEBI" id="CHEBI:18420"/>
    </cofactor>
    <cofactor evidence="6">
        <name>Mn(2+)</name>
        <dbReference type="ChEBI" id="CHEBI:29035"/>
    </cofactor>
    <text evidence="6">Probably binds two magnesium or manganese ions per subunit.</text>
</comment>
<dbReference type="PANTHER" id="PTHR43250:SF2">
    <property type="entry name" value="EXODEOXYRIBONUCLEASE III"/>
    <property type="match status" value="1"/>
</dbReference>
<feature type="binding site" evidence="6">
    <location>
        <position position="262"/>
    </location>
    <ligand>
        <name>Mg(2+)</name>
        <dbReference type="ChEBI" id="CHEBI:18420"/>
        <label>1</label>
    </ligand>
</feature>
<evidence type="ECO:0000256" key="3">
    <source>
        <dbReference type="ARBA" id="ARBA00022801"/>
    </source>
</evidence>
<comment type="similarity">
    <text evidence="1">Belongs to the DNA repair enzymes AP/ExoA family.</text>
</comment>
<gene>
    <name evidence="9" type="ORF">GSUB_05495</name>
</gene>
<dbReference type="AlphaFoldDB" id="A0A0B5FFP5"/>
<dbReference type="GO" id="GO:0008311">
    <property type="term" value="F:double-stranded DNA 3'-5' DNA exonuclease activity"/>
    <property type="evidence" value="ECO:0007669"/>
    <property type="project" value="InterPro"/>
</dbReference>
<feature type="binding site" evidence="6">
    <location>
        <position position="152"/>
    </location>
    <ligand>
        <name>Mg(2+)</name>
        <dbReference type="ChEBI" id="CHEBI:18420"/>
        <label>1</label>
    </ligand>
</feature>
<dbReference type="STRING" id="483547.GSUB_05495"/>
<dbReference type="GO" id="GO:0003677">
    <property type="term" value="F:DNA binding"/>
    <property type="evidence" value="ECO:0007669"/>
    <property type="project" value="InterPro"/>
</dbReference>
<organism evidence="9 10">
    <name type="scientific">Geoalkalibacter subterraneus</name>
    <dbReference type="NCBI Taxonomy" id="483547"/>
    <lineage>
        <taxon>Bacteria</taxon>
        <taxon>Pseudomonadati</taxon>
        <taxon>Thermodesulfobacteriota</taxon>
        <taxon>Desulfuromonadia</taxon>
        <taxon>Desulfuromonadales</taxon>
        <taxon>Geoalkalibacteraceae</taxon>
        <taxon>Geoalkalibacter</taxon>
    </lineage>
</organism>
<evidence type="ECO:0000313" key="10">
    <source>
        <dbReference type="Proteomes" id="UP000035036"/>
    </source>
</evidence>
<evidence type="ECO:0000259" key="8">
    <source>
        <dbReference type="Pfam" id="PF03372"/>
    </source>
</evidence>
<sequence length="274" mass="31285">MKFVSFNVNGLRSRLHQLEAVVEKHRPDVIGIQETKVADADFPLAAVEKLGYQAAYHGQKTHYGVALLSLSPPTEVRCGFPDDSDEAQKRLISATFEIPSGEKIEVINGYFPQGENRDHPVKFPGKRKFYADLRAYLAARSDKENHFVVMGDFNVAPVDEDIGIGEENARRWLRTGKTCFLPEEREWFADLIALGLKDSYRELCPQVNDRFSWFDYRSRGFEREPRRGLRIDHILLSPKLMARCREAGIDYEIRSMTKPSDHCPVWAVVDDAPA</sequence>
<dbReference type="PROSITE" id="PS00726">
    <property type="entry name" value="AP_NUCLEASE_F1_1"/>
    <property type="match status" value="1"/>
</dbReference>
<protein>
    <recommendedName>
        <fullName evidence="8">Endonuclease/exonuclease/phosphatase domain-containing protein</fullName>
    </recommendedName>
</protein>
<evidence type="ECO:0000256" key="2">
    <source>
        <dbReference type="ARBA" id="ARBA00022723"/>
    </source>
</evidence>
<feature type="binding site" evidence="6">
    <location>
        <position position="261"/>
    </location>
    <ligand>
        <name>Mg(2+)</name>
        <dbReference type="ChEBI" id="CHEBI:18420"/>
        <label>1</label>
    </ligand>
</feature>
<reference evidence="9 10" key="1">
    <citation type="journal article" date="2015" name="Genome Announc.">
        <title>Genomes of Geoalkalibacter ferrihydriticus Z-0531T and Geoalkalibacter subterraneus Red1T, Two Haloalkaliphilic Metal-Reducing Deltaproteobacteria.</title>
        <authorList>
            <person name="Badalamenti J.P."/>
            <person name="Krajmalnik-Brown R."/>
            <person name="Torres C.I."/>
            <person name="Bond D.R."/>
        </authorList>
    </citation>
    <scope>NUCLEOTIDE SEQUENCE [LARGE SCALE GENOMIC DNA]</scope>
    <source>
        <strain evidence="9 10">Red1</strain>
    </source>
</reference>
<dbReference type="GO" id="GO:0006281">
    <property type="term" value="P:DNA repair"/>
    <property type="evidence" value="ECO:0007669"/>
    <property type="project" value="InterPro"/>
</dbReference>
<evidence type="ECO:0000256" key="6">
    <source>
        <dbReference type="PIRSR" id="PIRSR604808-2"/>
    </source>
</evidence>
<evidence type="ECO:0000313" key="9">
    <source>
        <dbReference type="EMBL" id="AJF06128.1"/>
    </source>
</evidence>
<dbReference type="NCBIfam" id="NF008733">
    <property type="entry name" value="PRK11756.1"/>
    <property type="match status" value="1"/>
</dbReference>
<dbReference type="RefSeq" id="WP_040199624.1">
    <property type="nucleotide sequence ID" value="NZ_CP010311.1"/>
</dbReference>